<dbReference type="Proteomes" id="UP001143543">
    <property type="component" value="Unassembled WGS sequence"/>
</dbReference>
<comment type="caution">
    <text evidence="1">The sequence shown here is derived from an EMBL/GenBank/DDBJ whole genome shotgun (WGS) entry which is preliminary data.</text>
</comment>
<evidence type="ECO:0000313" key="1">
    <source>
        <dbReference type="EMBL" id="GLB47760.1"/>
    </source>
</evidence>
<gene>
    <name evidence="1" type="ORF">Y10_01280</name>
</gene>
<evidence type="ECO:0000313" key="2">
    <source>
        <dbReference type="Proteomes" id="UP001143543"/>
    </source>
</evidence>
<proteinExistence type="predicted"/>
<keyword evidence="2" id="KW-1185">Reference proteome</keyword>
<protein>
    <recommendedName>
        <fullName evidence="3">HEAT repeat domain-containing protein</fullName>
    </recommendedName>
</protein>
<sequence>MISSLCSAQETVATPVSTLVNKLAKENIVMGSAIGDGGSTPTQYKTYTKLKAAATPNELVMLTNHTNGVVRCYAFWALYETNYTAIIPQLKAHLNDDEIIKTQFGCMIERETVANFILRRAKSYITYEDCTLPNNTKEAIKLLQLPE</sequence>
<name>A0ABQ5MEF6_9FLAO</name>
<organism evidence="1 2">
    <name type="scientific">Neptunitalea lumnitzerae</name>
    <dbReference type="NCBI Taxonomy" id="2965509"/>
    <lineage>
        <taxon>Bacteria</taxon>
        <taxon>Pseudomonadati</taxon>
        <taxon>Bacteroidota</taxon>
        <taxon>Flavobacteriia</taxon>
        <taxon>Flavobacteriales</taxon>
        <taxon>Flavobacteriaceae</taxon>
        <taxon>Neptunitalea</taxon>
    </lineage>
</organism>
<reference evidence="1" key="1">
    <citation type="submission" date="2022-07" db="EMBL/GenBank/DDBJ databases">
        <title>Taxonomy of Novel Oxalotrophic and Methylotrophic Bacteria.</title>
        <authorList>
            <person name="Sahin N."/>
            <person name="Tani A."/>
        </authorList>
    </citation>
    <scope>NUCLEOTIDE SEQUENCE</scope>
    <source>
        <strain evidence="1">Y10</strain>
    </source>
</reference>
<accession>A0ABQ5MEF6</accession>
<dbReference type="EMBL" id="BRVO01000001">
    <property type="protein sequence ID" value="GLB47760.1"/>
    <property type="molecule type" value="Genomic_DNA"/>
</dbReference>
<evidence type="ECO:0008006" key="3">
    <source>
        <dbReference type="Google" id="ProtNLM"/>
    </source>
</evidence>